<gene>
    <name evidence="2" type="ORF">ARMOST_00108</name>
</gene>
<feature type="compositionally biased region" description="Basic and acidic residues" evidence="1">
    <location>
        <begin position="19"/>
        <end position="31"/>
    </location>
</feature>
<proteinExistence type="predicted"/>
<accession>A0A284QK81</accession>
<reference evidence="3" key="1">
    <citation type="journal article" date="2017" name="Nat. Ecol. Evol.">
        <title>Genome expansion and lineage-specific genetic innovations in the forest pathogenic fungi Armillaria.</title>
        <authorList>
            <person name="Sipos G."/>
            <person name="Prasanna A.N."/>
            <person name="Walter M.C."/>
            <person name="O'Connor E."/>
            <person name="Balint B."/>
            <person name="Krizsan K."/>
            <person name="Kiss B."/>
            <person name="Hess J."/>
            <person name="Varga T."/>
            <person name="Slot J."/>
            <person name="Riley R."/>
            <person name="Boka B."/>
            <person name="Rigling D."/>
            <person name="Barry K."/>
            <person name="Lee J."/>
            <person name="Mihaltcheva S."/>
            <person name="LaButti K."/>
            <person name="Lipzen A."/>
            <person name="Waldron R."/>
            <person name="Moloney N.M."/>
            <person name="Sperisen C."/>
            <person name="Kredics L."/>
            <person name="Vagvoelgyi C."/>
            <person name="Patrignani A."/>
            <person name="Fitzpatrick D."/>
            <person name="Nagy I."/>
            <person name="Doyle S."/>
            <person name="Anderson J.B."/>
            <person name="Grigoriev I.V."/>
            <person name="Gueldener U."/>
            <person name="Muensterkoetter M."/>
            <person name="Nagy L.G."/>
        </authorList>
    </citation>
    <scope>NUCLEOTIDE SEQUENCE [LARGE SCALE GENOMIC DNA]</scope>
    <source>
        <strain evidence="3">C18/9</strain>
    </source>
</reference>
<evidence type="ECO:0000256" key="1">
    <source>
        <dbReference type="SAM" id="MobiDB-lite"/>
    </source>
</evidence>
<dbReference type="EMBL" id="FUEG01000001">
    <property type="protein sequence ID" value="SJK96862.1"/>
    <property type="molecule type" value="Genomic_DNA"/>
</dbReference>
<dbReference type="AlphaFoldDB" id="A0A284QK81"/>
<feature type="region of interest" description="Disordered" evidence="1">
    <location>
        <begin position="19"/>
        <end position="69"/>
    </location>
</feature>
<feature type="compositionally biased region" description="Polar residues" evidence="1">
    <location>
        <begin position="49"/>
        <end position="60"/>
    </location>
</feature>
<evidence type="ECO:0000313" key="2">
    <source>
        <dbReference type="EMBL" id="SJK96862.1"/>
    </source>
</evidence>
<evidence type="ECO:0000313" key="3">
    <source>
        <dbReference type="Proteomes" id="UP000219338"/>
    </source>
</evidence>
<dbReference type="OrthoDB" id="10610802at2759"/>
<dbReference type="Proteomes" id="UP000219338">
    <property type="component" value="Unassembled WGS sequence"/>
</dbReference>
<sequence length="102" mass="11864">MAFLLTRLNSIMRWEDELARQQQEEENREEPVALENIGEQAPMSRVERSLTSPCESQEALTTPAYPESHREADMPGVLVSVIKDERDKVWARILFIMYPPDF</sequence>
<protein>
    <submittedName>
        <fullName evidence="2">Uncharacterized protein</fullName>
    </submittedName>
</protein>
<organism evidence="2 3">
    <name type="scientific">Armillaria ostoyae</name>
    <name type="common">Armillaria root rot fungus</name>
    <dbReference type="NCBI Taxonomy" id="47428"/>
    <lineage>
        <taxon>Eukaryota</taxon>
        <taxon>Fungi</taxon>
        <taxon>Dikarya</taxon>
        <taxon>Basidiomycota</taxon>
        <taxon>Agaricomycotina</taxon>
        <taxon>Agaricomycetes</taxon>
        <taxon>Agaricomycetidae</taxon>
        <taxon>Agaricales</taxon>
        <taxon>Marasmiineae</taxon>
        <taxon>Physalacriaceae</taxon>
        <taxon>Armillaria</taxon>
    </lineage>
</organism>
<keyword evidence="3" id="KW-1185">Reference proteome</keyword>
<name>A0A284QK81_ARMOS</name>